<organism evidence="2 3">
    <name type="scientific">Gordonia araii NBRC 100433</name>
    <dbReference type="NCBI Taxonomy" id="1073574"/>
    <lineage>
        <taxon>Bacteria</taxon>
        <taxon>Bacillati</taxon>
        <taxon>Actinomycetota</taxon>
        <taxon>Actinomycetes</taxon>
        <taxon>Mycobacteriales</taxon>
        <taxon>Gordoniaceae</taxon>
        <taxon>Gordonia</taxon>
    </lineage>
</organism>
<name>G7GZH3_9ACTN</name>
<evidence type="ECO:0008006" key="4">
    <source>
        <dbReference type="Google" id="ProtNLM"/>
    </source>
</evidence>
<feature type="chain" id="PRO_5003495479" description="Lipoprotein" evidence="1">
    <location>
        <begin position="36"/>
        <end position="170"/>
    </location>
</feature>
<dbReference type="PROSITE" id="PS51257">
    <property type="entry name" value="PROKAR_LIPOPROTEIN"/>
    <property type="match status" value="1"/>
</dbReference>
<gene>
    <name evidence="2" type="ORF">GOARA_026_00280</name>
</gene>
<feature type="signal peptide" evidence="1">
    <location>
        <begin position="1"/>
        <end position="35"/>
    </location>
</feature>
<proteinExistence type="predicted"/>
<protein>
    <recommendedName>
        <fullName evidence="4">Lipoprotein</fullName>
    </recommendedName>
</protein>
<comment type="caution">
    <text evidence="2">The sequence shown here is derived from an EMBL/GenBank/DDBJ whole genome shotgun (WGS) entry which is preliminary data.</text>
</comment>
<dbReference type="Proteomes" id="UP000035088">
    <property type="component" value="Unassembled WGS sequence"/>
</dbReference>
<sequence>MNPRSARPGAQTRAAMAVVTALVATGCAVSGQAVAPPAQVEKYTAQQKIERQRASAAAACTSTLNEMRGSLNAYNAMITTLNASQSMDELKGTDRTVAARLSRDVASLRGHAGSGLPDDLAGQMSRTADTAEAVRRAVTRKQRAALNPAAKKWDEARRGLLAVCRSYFTG</sequence>
<dbReference type="AlphaFoldDB" id="G7GZH3"/>
<dbReference type="STRING" id="1073574.GOARA_026_00280"/>
<evidence type="ECO:0000313" key="3">
    <source>
        <dbReference type="Proteomes" id="UP000035088"/>
    </source>
</evidence>
<keyword evidence="1" id="KW-0732">Signal</keyword>
<evidence type="ECO:0000313" key="2">
    <source>
        <dbReference type="EMBL" id="GAB08998.1"/>
    </source>
</evidence>
<reference evidence="2 3" key="1">
    <citation type="submission" date="2011-11" db="EMBL/GenBank/DDBJ databases">
        <title>Whole genome shotgun sequence of Gordonia araii NBRC 100433.</title>
        <authorList>
            <person name="Yoshida Y."/>
            <person name="Hosoyama A."/>
            <person name="Tsuchikane K."/>
            <person name="Katsumata H."/>
            <person name="Yamazaki S."/>
            <person name="Fujita N."/>
        </authorList>
    </citation>
    <scope>NUCLEOTIDE SEQUENCE [LARGE SCALE GENOMIC DNA]</scope>
    <source>
        <strain evidence="2 3">NBRC 100433</strain>
    </source>
</reference>
<evidence type="ECO:0000256" key="1">
    <source>
        <dbReference type="SAM" id="SignalP"/>
    </source>
</evidence>
<keyword evidence="3" id="KW-1185">Reference proteome</keyword>
<accession>G7GZH3</accession>
<dbReference type="EMBL" id="BAEE01000026">
    <property type="protein sequence ID" value="GAB08998.1"/>
    <property type="molecule type" value="Genomic_DNA"/>
</dbReference>